<dbReference type="GO" id="GO:0050660">
    <property type="term" value="F:flavin adenine dinucleotide binding"/>
    <property type="evidence" value="ECO:0007669"/>
    <property type="project" value="UniProtKB-UniRule"/>
</dbReference>
<dbReference type="PROSITE" id="PS01280">
    <property type="entry name" value="GIDA_1"/>
    <property type="match status" value="1"/>
</dbReference>
<gene>
    <name evidence="12" type="primary">mnmG</name>
    <name evidence="12" type="synonym">gidA</name>
    <name evidence="14" type="ORF">JOC47_002635</name>
</gene>
<feature type="binding site" evidence="12">
    <location>
        <begin position="269"/>
        <end position="283"/>
    </location>
    <ligand>
        <name>NAD(+)</name>
        <dbReference type="ChEBI" id="CHEBI:57540"/>
    </ligand>
</feature>
<dbReference type="GO" id="GO:0005829">
    <property type="term" value="C:cytosol"/>
    <property type="evidence" value="ECO:0007669"/>
    <property type="project" value="TreeGrafter"/>
</dbReference>
<evidence type="ECO:0000256" key="6">
    <source>
        <dbReference type="ARBA" id="ARBA00022630"/>
    </source>
</evidence>
<evidence type="ECO:0000256" key="1">
    <source>
        <dbReference type="ARBA" id="ARBA00001974"/>
    </source>
</evidence>
<dbReference type="FunFam" id="1.10.150.570:FF:000001">
    <property type="entry name" value="tRNA uridine 5-carboxymethylaminomethyl modification enzyme MnmG"/>
    <property type="match status" value="1"/>
</dbReference>
<dbReference type="InterPro" id="IPR036188">
    <property type="entry name" value="FAD/NAD-bd_sf"/>
</dbReference>
<protein>
    <recommendedName>
        <fullName evidence="4 12">tRNA uridine 5-carboxymethylaminomethyl modification enzyme MnmG</fullName>
    </recommendedName>
    <alternativeName>
        <fullName evidence="11 12">Glucose-inhibited division protein A</fullName>
    </alternativeName>
</protein>
<proteinExistence type="inferred from homology"/>
<dbReference type="InterPro" id="IPR004416">
    <property type="entry name" value="MnmG"/>
</dbReference>
<evidence type="ECO:0000313" key="14">
    <source>
        <dbReference type="EMBL" id="MBM7557769.1"/>
    </source>
</evidence>
<dbReference type="EMBL" id="JAFBDQ010000017">
    <property type="protein sequence ID" value="MBM7557769.1"/>
    <property type="molecule type" value="Genomic_DNA"/>
</dbReference>
<keyword evidence="15" id="KW-1185">Reference proteome</keyword>
<comment type="cofactor">
    <cofactor evidence="1 12">
        <name>FAD</name>
        <dbReference type="ChEBI" id="CHEBI:57692"/>
    </cofactor>
</comment>
<evidence type="ECO:0000256" key="12">
    <source>
        <dbReference type="HAMAP-Rule" id="MF_00129"/>
    </source>
</evidence>
<keyword evidence="6 12" id="KW-0285">Flavoprotein</keyword>
<dbReference type="AlphaFoldDB" id="A0A939BRX1"/>
<dbReference type="RefSeq" id="WP_204702515.1">
    <property type="nucleotide sequence ID" value="NZ_JAFBDQ010000017.1"/>
</dbReference>
<evidence type="ECO:0000256" key="4">
    <source>
        <dbReference type="ARBA" id="ARBA00020461"/>
    </source>
</evidence>
<dbReference type="SMART" id="SM01228">
    <property type="entry name" value="GIDA_assoc_3"/>
    <property type="match status" value="1"/>
</dbReference>
<dbReference type="InterPro" id="IPR047001">
    <property type="entry name" value="MnmG_C_subdom"/>
</dbReference>
<evidence type="ECO:0000256" key="2">
    <source>
        <dbReference type="ARBA" id="ARBA00003717"/>
    </source>
</evidence>
<dbReference type="FunFam" id="1.10.10.1800:FF:000001">
    <property type="entry name" value="tRNA uridine 5-carboxymethylaminomethyl modification enzyme MnmG"/>
    <property type="match status" value="1"/>
</dbReference>
<dbReference type="InterPro" id="IPR002218">
    <property type="entry name" value="MnmG-rel"/>
</dbReference>
<dbReference type="InterPro" id="IPR026904">
    <property type="entry name" value="MnmG_C"/>
</dbReference>
<dbReference type="NCBIfam" id="TIGR00136">
    <property type="entry name" value="mnmG_gidA"/>
    <property type="match status" value="1"/>
</dbReference>
<feature type="binding site" evidence="12">
    <location>
        <begin position="10"/>
        <end position="15"/>
    </location>
    <ligand>
        <name>FAD</name>
        <dbReference type="ChEBI" id="CHEBI:57692"/>
    </ligand>
</feature>
<reference evidence="14" key="1">
    <citation type="submission" date="2021-01" db="EMBL/GenBank/DDBJ databases">
        <title>Genomic Encyclopedia of Type Strains, Phase IV (KMG-IV): sequencing the most valuable type-strain genomes for metagenomic binning, comparative biology and taxonomic classification.</title>
        <authorList>
            <person name="Goeker M."/>
        </authorList>
    </citation>
    <scope>NUCLEOTIDE SEQUENCE</scope>
    <source>
        <strain evidence="14">DSM 23230</strain>
    </source>
</reference>
<evidence type="ECO:0000256" key="9">
    <source>
        <dbReference type="ARBA" id="ARBA00023027"/>
    </source>
</evidence>
<evidence type="ECO:0000256" key="7">
    <source>
        <dbReference type="ARBA" id="ARBA00022694"/>
    </source>
</evidence>
<dbReference type="Pfam" id="PF13932">
    <property type="entry name" value="SAM_GIDA_C"/>
    <property type="match status" value="1"/>
</dbReference>
<comment type="subcellular location">
    <subcellularLocation>
        <location evidence="12">Cytoplasm</location>
    </subcellularLocation>
</comment>
<dbReference type="HAMAP" id="MF_00129">
    <property type="entry name" value="MnmG_GidA"/>
    <property type="match status" value="1"/>
</dbReference>
<dbReference type="SUPFAM" id="SSF51905">
    <property type="entry name" value="FAD/NAD(P)-binding domain"/>
    <property type="match status" value="1"/>
</dbReference>
<evidence type="ECO:0000256" key="8">
    <source>
        <dbReference type="ARBA" id="ARBA00022827"/>
    </source>
</evidence>
<dbReference type="PRINTS" id="PR00411">
    <property type="entry name" value="PNDRDTASEI"/>
</dbReference>
<accession>A0A939BRX1</accession>
<comment type="caution">
    <text evidence="14">The sequence shown here is derived from an EMBL/GenBank/DDBJ whole genome shotgun (WGS) entry which is preliminary data.</text>
</comment>
<feature type="domain" description="tRNA uridine 5-carboxymethylaminomethyl modification enzyme C-terminal subdomain" evidence="13">
    <location>
        <begin position="541"/>
        <end position="612"/>
    </location>
</feature>
<dbReference type="InterPro" id="IPR044920">
    <property type="entry name" value="MnmG_C_subdom_sf"/>
</dbReference>
<keyword evidence="8 12" id="KW-0274">FAD</keyword>
<dbReference type="Gene3D" id="1.10.150.570">
    <property type="entry name" value="GidA associated domain, C-terminal subdomain"/>
    <property type="match status" value="1"/>
</dbReference>
<evidence type="ECO:0000313" key="15">
    <source>
        <dbReference type="Proteomes" id="UP000774000"/>
    </source>
</evidence>
<dbReference type="Pfam" id="PF21680">
    <property type="entry name" value="GIDA_C_1st"/>
    <property type="match status" value="1"/>
</dbReference>
<comment type="function">
    <text evidence="2 12">NAD-binding protein involved in the addition of a carboxymethylaminomethyl (cmnm) group at the wobble position (U34) of certain tRNAs, forming tRNA-cmnm(5)s(2)U34.</text>
</comment>
<evidence type="ECO:0000259" key="13">
    <source>
        <dbReference type="SMART" id="SM01228"/>
    </source>
</evidence>
<dbReference type="InterPro" id="IPR040131">
    <property type="entry name" value="MnmG_N"/>
</dbReference>
<dbReference type="InterPro" id="IPR020595">
    <property type="entry name" value="MnmG-rel_CS"/>
</dbReference>
<evidence type="ECO:0000256" key="5">
    <source>
        <dbReference type="ARBA" id="ARBA00022490"/>
    </source>
</evidence>
<keyword evidence="7 12" id="KW-0819">tRNA processing</keyword>
<dbReference type="InterPro" id="IPR049312">
    <property type="entry name" value="GIDA_C_N"/>
</dbReference>
<dbReference type="Proteomes" id="UP000774000">
    <property type="component" value="Unassembled WGS sequence"/>
</dbReference>
<comment type="subunit">
    <text evidence="10 12">Homodimer. Heterotetramer of two MnmE and two MnmG subunits.</text>
</comment>
<dbReference type="Gene3D" id="1.10.10.1800">
    <property type="entry name" value="tRNA uridine 5-carboxymethylaminomethyl modification enzyme MnmG/GidA"/>
    <property type="match status" value="1"/>
</dbReference>
<dbReference type="Pfam" id="PF01134">
    <property type="entry name" value="GIDA"/>
    <property type="match status" value="1"/>
</dbReference>
<sequence>MKEYDVVVIGAGHAGCEAALASARMGCSTLLLTLNVDHVALMPCNPSIGGPAKGHIVREIDALGGQMGRNIDKSYVNIMMLNTSKGPAVHALRAQADKPTYQSEMIRTLEAEENLDLKQDVVTELLVENQEVTGVKTITGMSYQAPKVVLTTGTSLNGKVIIGDVKYTGGRQGEFAATHLADSLKDAGIELDKFQTATPPRIDQQTVDFSGMRIHPGSEEKLQFSFFQDRAEREQKPCWVTHTNERTKEVIESNIEDSPLSTGIVEGEGPRYCPSIDRKIMRFPEKTSHQVFVEPEGMDTNELYLNGLTTSMPEELQVKIIQSVPGLEEAEIMRPGYAVQYDAIPTYQLNSTMENKRVKGLYTAGQINATSGYEEAAAQGLMAGINAVLSLRDQDPLILKRSDAYIGVLIDDLVNENPKEPYRMLTSRAEYRLLLRQDNADLRLSEIGYDLGLLSDEEYQQVRKKDTAITDTMQYLDNNRITPTKEVRATLKDLNSGGLKKPVSLATILARPELDYQDLNLLVDDLPEVKPEIAEQIEIETKYRGYIEKQMRQVEKFKKMEKKKLPEDIDYSELETLRTEAREKLDKIRPVSLGQASRIPGVSPADISALMIYLETYKQDADDEEEE</sequence>
<evidence type="ECO:0000256" key="11">
    <source>
        <dbReference type="ARBA" id="ARBA00031800"/>
    </source>
</evidence>
<evidence type="ECO:0000256" key="10">
    <source>
        <dbReference type="ARBA" id="ARBA00025948"/>
    </source>
</evidence>
<dbReference type="PANTHER" id="PTHR11806">
    <property type="entry name" value="GLUCOSE INHIBITED DIVISION PROTEIN A"/>
    <property type="match status" value="1"/>
</dbReference>
<dbReference type="PANTHER" id="PTHR11806:SF0">
    <property type="entry name" value="PROTEIN MTO1 HOMOLOG, MITOCHONDRIAL"/>
    <property type="match status" value="1"/>
</dbReference>
<dbReference type="Gene3D" id="3.50.50.60">
    <property type="entry name" value="FAD/NAD(P)-binding domain"/>
    <property type="match status" value="2"/>
</dbReference>
<dbReference type="GO" id="GO:0030488">
    <property type="term" value="P:tRNA methylation"/>
    <property type="evidence" value="ECO:0007669"/>
    <property type="project" value="TreeGrafter"/>
</dbReference>
<evidence type="ECO:0000256" key="3">
    <source>
        <dbReference type="ARBA" id="ARBA00007653"/>
    </source>
</evidence>
<organism evidence="14 15">
    <name type="scientific">Halanaerobacter jeridensis</name>
    <dbReference type="NCBI Taxonomy" id="706427"/>
    <lineage>
        <taxon>Bacteria</taxon>
        <taxon>Bacillati</taxon>
        <taxon>Bacillota</taxon>
        <taxon>Clostridia</taxon>
        <taxon>Halanaerobiales</taxon>
        <taxon>Halobacteroidaceae</taxon>
        <taxon>Halanaerobacter</taxon>
    </lineage>
</organism>
<keyword evidence="9 12" id="KW-0520">NAD</keyword>
<dbReference type="GO" id="GO:0002098">
    <property type="term" value="P:tRNA wobble uridine modification"/>
    <property type="evidence" value="ECO:0007669"/>
    <property type="project" value="InterPro"/>
</dbReference>
<name>A0A939BRX1_9FIRM</name>
<comment type="caution">
    <text evidence="12">Lacks conserved residue(s) required for the propagation of feature annotation.</text>
</comment>
<dbReference type="FunFam" id="3.50.50.60:FF:000002">
    <property type="entry name" value="tRNA uridine 5-carboxymethylaminomethyl modification enzyme MnmG"/>
    <property type="match status" value="1"/>
</dbReference>
<comment type="similarity">
    <text evidence="3 12">Belongs to the MnmG family.</text>
</comment>
<keyword evidence="5 12" id="KW-0963">Cytoplasm</keyword>